<evidence type="ECO:0000256" key="11">
    <source>
        <dbReference type="ARBA" id="ARBA00023004"/>
    </source>
</evidence>
<dbReference type="InterPro" id="IPR019554">
    <property type="entry name" value="Soluble_ligand-bd"/>
</dbReference>
<proteinExistence type="inferred from homology"/>
<keyword evidence="10" id="KW-1278">Translocase</keyword>
<evidence type="ECO:0000256" key="13">
    <source>
        <dbReference type="ARBA" id="ARBA00023027"/>
    </source>
</evidence>
<evidence type="ECO:0000313" key="18">
    <source>
        <dbReference type="EMBL" id="CAA9538083.1"/>
    </source>
</evidence>
<evidence type="ECO:0000256" key="2">
    <source>
        <dbReference type="ARBA" id="ARBA00001966"/>
    </source>
</evidence>
<keyword evidence="9" id="KW-0479">Metal-binding</keyword>
<evidence type="ECO:0000256" key="15">
    <source>
        <dbReference type="ARBA" id="ARBA00032787"/>
    </source>
</evidence>
<evidence type="ECO:0000259" key="17">
    <source>
        <dbReference type="SMART" id="SM00928"/>
    </source>
</evidence>
<keyword evidence="18" id="KW-0830">Ubiquinone</keyword>
<dbReference type="GO" id="GO:0048038">
    <property type="term" value="F:quinone binding"/>
    <property type="evidence" value="ECO:0007669"/>
    <property type="project" value="UniProtKB-KW"/>
</dbReference>
<dbReference type="GO" id="GO:0016491">
    <property type="term" value="F:oxidoreductase activity"/>
    <property type="evidence" value="ECO:0007669"/>
    <property type="project" value="UniProtKB-KW"/>
</dbReference>
<keyword evidence="8" id="KW-0874">Quinone</keyword>
<dbReference type="InterPro" id="IPR037207">
    <property type="entry name" value="Nuop51_4Fe4S-bd_sf"/>
</dbReference>
<dbReference type="EMBL" id="CADCWC010000240">
    <property type="protein sequence ID" value="CAA9538083.1"/>
    <property type="molecule type" value="Genomic_DNA"/>
</dbReference>
<dbReference type="FunFam" id="3.10.20.600:FF:000003">
    <property type="entry name" value="NADH-quinone oxidoreductase subunit F"/>
    <property type="match status" value="1"/>
</dbReference>
<dbReference type="FunFam" id="1.20.1440.230:FF:000001">
    <property type="entry name" value="Mitochondrial NADH dehydrogenase flavoprotein 1"/>
    <property type="match status" value="1"/>
</dbReference>
<dbReference type="Gene3D" id="1.20.1440.230">
    <property type="entry name" value="NADH-ubiquinone oxidoreductase 51kDa subunit, iron-sulphur binding domain"/>
    <property type="match status" value="1"/>
</dbReference>
<dbReference type="GO" id="GO:0010181">
    <property type="term" value="F:FMN binding"/>
    <property type="evidence" value="ECO:0007669"/>
    <property type="project" value="InterPro"/>
</dbReference>
<evidence type="ECO:0000256" key="8">
    <source>
        <dbReference type="ARBA" id="ARBA00022719"/>
    </source>
</evidence>
<name>A0A6J4U344_9ACTN</name>
<evidence type="ECO:0000256" key="9">
    <source>
        <dbReference type="ARBA" id="ARBA00022723"/>
    </source>
</evidence>
<dbReference type="Pfam" id="PF10531">
    <property type="entry name" value="SLBB"/>
    <property type="match status" value="1"/>
</dbReference>
<keyword evidence="18" id="KW-0560">Oxidoreductase</keyword>
<dbReference type="SUPFAM" id="SSF142984">
    <property type="entry name" value="Nqo1 middle domain-like"/>
    <property type="match status" value="1"/>
</dbReference>
<sequence length="447" mass="48429">MPRAHTYPDPKPGDVILDFVGERRTIADYEAAGGYRQLERALGMSDKDIVDALQASNLRGRGGAGFPTGRKASFLAPPHPRYLVINADESEPGTFKDREIMLRNPHALIEGVLIMSWAIRAAQAFIYIRGEYFTEYEVLVDAVAEARERGWVNRPLPGTDYTPDIVVHRGAGAYICGEETALLASLNGFRGQPTAKPPFPAVAGAYMRPTLLNNVETIATVPAILAMGGEAYAAVGTEQSKGTRVFSLSGPVQRPGNYEMPLTGTFRELIEGLGGGMADGRAMKCFIPGGSSTPALLPEQLDTGLAFEAVQAAGSMAGSGAVIVVDDRTCMVQFGLRVAEFYRHESCGKCTPCREGVPWITSLLRRIEGGEAKDYEIDLLLNVCDRVEGKCLCPLGDACAMPVRSYVKLFREEFEAHVRLGHCPYHDMSPLSSLYPMPKSLLPLVPA</sequence>
<keyword evidence="6" id="KW-0285">Flavoprotein</keyword>
<comment type="cofactor">
    <cofactor evidence="2">
        <name>[4Fe-4S] cluster</name>
        <dbReference type="ChEBI" id="CHEBI:49883"/>
    </cofactor>
</comment>
<protein>
    <recommendedName>
        <fullName evidence="4">NADH-quinone oxidoreductase subunit F</fullName>
    </recommendedName>
    <alternativeName>
        <fullName evidence="14">NADH dehydrogenase I subunit F</fullName>
    </alternativeName>
    <alternativeName>
        <fullName evidence="15">NDH-1 subunit F</fullName>
    </alternativeName>
</protein>
<feature type="domain" description="NADH-ubiquinone oxidoreductase 51kDa subunit iron-sulphur binding" evidence="17">
    <location>
        <begin position="332"/>
        <end position="377"/>
    </location>
</feature>
<dbReference type="SMART" id="SM00928">
    <property type="entry name" value="NADH_4Fe-4S"/>
    <property type="match status" value="1"/>
</dbReference>
<dbReference type="PANTHER" id="PTHR43578">
    <property type="entry name" value="NADH-QUINONE OXIDOREDUCTASE SUBUNIT F"/>
    <property type="match status" value="1"/>
</dbReference>
<evidence type="ECO:0000256" key="16">
    <source>
        <dbReference type="ARBA" id="ARBA00047712"/>
    </source>
</evidence>
<evidence type="ECO:0000256" key="14">
    <source>
        <dbReference type="ARBA" id="ARBA00031578"/>
    </source>
</evidence>
<dbReference type="FunFam" id="3.40.50.11540:FF:000001">
    <property type="entry name" value="NADH dehydrogenase [ubiquinone] flavoprotein 1, mitochondrial"/>
    <property type="match status" value="1"/>
</dbReference>
<reference evidence="18" key="1">
    <citation type="submission" date="2020-02" db="EMBL/GenBank/DDBJ databases">
        <authorList>
            <person name="Meier V. D."/>
        </authorList>
    </citation>
    <scope>NUCLEOTIDE SEQUENCE</scope>
    <source>
        <strain evidence="18">AVDCRST_MAG79</strain>
    </source>
</reference>
<evidence type="ECO:0000256" key="6">
    <source>
        <dbReference type="ARBA" id="ARBA00022630"/>
    </source>
</evidence>
<dbReference type="GO" id="GO:0046872">
    <property type="term" value="F:metal ion binding"/>
    <property type="evidence" value="ECO:0007669"/>
    <property type="project" value="UniProtKB-KW"/>
</dbReference>
<keyword evidence="7" id="KW-0288">FMN</keyword>
<gene>
    <name evidence="18" type="ORF">AVDCRST_MAG79-1578</name>
</gene>
<evidence type="ECO:0000256" key="4">
    <source>
        <dbReference type="ARBA" id="ARBA00019901"/>
    </source>
</evidence>
<comment type="cofactor">
    <cofactor evidence="1">
        <name>FMN</name>
        <dbReference type="ChEBI" id="CHEBI:58210"/>
    </cofactor>
</comment>
<dbReference type="NCBIfam" id="NF010120">
    <property type="entry name" value="PRK13596.1"/>
    <property type="match status" value="1"/>
</dbReference>
<dbReference type="Gene3D" id="3.40.50.11540">
    <property type="entry name" value="NADH-ubiquinone oxidoreductase 51kDa subunit"/>
    <property type="match status" value="1"/>
</dbReference>
<keyword evidence="11" id="KW-0408">Iron</keyword>
<dbReference type="InterPro" id="IPR037225">
    <property type="entry name" value="Nuo51_FMN-bd_sf"/>
</dbReference>
<evidence type="ECO:0000256" key="1">
    <source>
        <dbReference type="ARBA" id="ARBA00001917"/>
    </source>
</evidence>
<keyword evidence="13" id="KW-0520">NAD</keyword>
<dbReference type="GO" id="GO:0008137">
    <property type="term" value="F:NADH dehydrogenase (ubiquinone) activity"/>
    <property type="evidence" value="ECO:0007669"/>
    <property type="project" value="InterPro"/>
</dbReference>
<dbReference type="PROSITE" id="PS00645">
    <property type="entry name" value="COMPLEX1_51K_2"/>
    <property type="match status" value="1"/>
</dbReference>
<evidence type="ECO:0000256" key="3">
    <source>
        <dbReference type="ARBA" id="ARBA00007523"/>
    </source>
</evidence>
<evidence type="ECO:0000256" key="5">
    <source>
        <dbReference type="ARBA" id="ARBA00022485"/>
    </source>
</evidence>
<dbReference type="Pfam" id="PF01512">
    <property type="entry name" value="Complex1_51K"/>
    <property type="match status" value="1"/>
</dbReference>
<accession>A0A6J4U344</accession>
<comment type="catalytic activity">
    <reaction evidence="16">
        <text>a quinone + NADH + 5 H(+)(in) = a quinol + NAD(+) + 4 H(+)(out)</text>
        <dbReference type="Rhea" id="RHEA:57888"/>
        <dbReference type="ChEBI" id="CHEBI:15378"/>
        <dbReference type="ChEBI" id="CHEBI:24646"/>
        <dbReference type="ChEBI" id="CHEBI:57540"/>
        <dbReference type="ChEBI" id="CHEBI:57945"/>
        <dbReference type="ChEBI" id="CHEBI:132124"/>
    </reaction>
</comment>
<comment type="similarity">
    <text evidence="3">Belongs to the complex I 51 kDa subunit family.</text>
</comment>
<dbReference type="Gene3D" id="6.10.250.1450">
    <property type="match status" value="1"/>
</dbReference>
<keyword evidence="5" id="KW-0004">4Fe-4S</keyword>
<evidence type="ECO:0000256" key="10">
    <source>
        <dbReference type="ARBA" id="ARBA00022967"/>
    </source>
</evidence>
<dbReference type="InterPro" id="IPR011538">
    <property type="entry name" value="Nuo51_FMN-bd"/>
</dbReference>
<keyword evidence="12" id="KW-0411">Iron-sulfur</keyword>
<dbReference type="PANTHER" id="PTHR43578:SF3">
    <property type="entry name" value="NADH-QUINONE OXIDOREDUCTASE SUBUNIT F"/>
    <property type="match status" value="1"/>
</dbReference>
<dbReference type="SUPFAM" id="SSF140490">
    <property type="entry name" value="Nqo1C-terminal domain-like"/>
    <property type="match status" value="1"/>
</dbReference>
<evidence type="ECO:0000256" key="7">
    <source>
        <dbReference type="ARBA" id="ARBA00022643"/>
    </source>
</evidence>
<dbReference type="GO" id="GO:0051539">
    <property type="term" value="F:4 iron, 4 sulfur cluster binding"/>
    <property type="evidence" value="ECO:0007669"/>
    <property type="project" value="UniProtKB-KW"/>
</dbReference>
<dbReference type="Gene3D" id="3.10.20.600">
    <property type="match status" value="1"/>
</dbReference>
<dbReference type="InterPro" id="IPR001949">
    <property type="entry name" value="NADH-UbQ_OxRdtase_51kDa_CS"/>
</dbReference>
<dbReference type="AlphaFoldDB" id="A0A6J4U344"/>
<organism evidence="18">
    <name type="scientific">uncultured Thermoleophilia bacterium</name>
    <dbReference type="NCBI Taxonomy" id="1497501"/>
    <lineage>
        <taxon>Bacteria</taxon>
        <taxon>Bacillati</taxon>
        <taxon>Actinomycetota</taxon>
        <taxon>Thermoleophilia</taxon>
        <taxon>environmental samples</taxon>
    </lineage>
</organism>
<evidence type="ECO:0000256" key="12">
    <source>
        <dbReference type="ARBA" id="ARBA00023014"/>
    </source>
</evidence>
<dbReference type="InterPro" id="IPR019575">
    <property type="entry name" value="Nuop51_4Fe4S-bd"/>
</dbReference>
<dbReference type="SUPFAM" id="SSF142019">
    <property type="entry name" value="Nqo1 FMN-binding domain-like"/>
    <property type="match status" value="1"/>
</dbReference>
<dbReference type="Pfam" id="PF10589">
    <property type="entry name" value="NADH_4Fe-4S"/>
    <property type="match status" value="1"/>
</dbReference>